<protein>
    <submittedName>
        <fullName evidence="1">Uncharacterized protein</fullName>
    </submittedName>
</protein>
<dbReference type="EMBL" id="BK059093">
    <property type="protein sequence ID" value="DAE29244.1"/>
    <property type="molecule type" value="Genomic_DNA"/>
</dbReference>
<organism evidence="1">
    <name type="scientific">virus sp. ctx9V1</name>
    <dbReference type="NCBI Taxonomy" id="2828001"/>
    <lineage>
        <taxon>Viruses</taxon>
    </lineage>
</organism>
<name>A0A8S5RE45_9VIRU</name>
<proteinExistence type="predicted"/>
<accession>A0A8S5RE45</accession>
<reference evidence="1" key="1">
    <citation type="journal article" date="2021" name="Proc. Natl. Acad. Sci. U.S.A.">
        <title>A Catalog of Tens of Thousands of Viruses from Human Metagenomes Reveals Hidden Associations with Chronic Diseases.</title>
        <authorList>
            <person name="Tisza M.J."/>
            <person name="Buck C.B."/>
        </authorList>
    </citation>
    <scope>NUCLEOTIDE SEQUENCE</scope>
    <source>
        <strain evidence="1">Ctx9V1</strain>
    </source>
</reference>
<evidence type="ECO:0000313" key="1">
    <source>
        <dbReference type="EMBL" id="DAE29244.1"/>
    </source>
</evidence>
<sequence length="87" mass="9523">MVSGLTKNNEKSDTARALISRAKRYGSIHMLGLNTASMTVGALDANLQIFKDSLVGKYLTMKDFGWAIIKLLNPKTIMNNFMGLGKS</sequence>